<evidence type="ECO:0000256" key="1">
    <source>
        <dbReference type="SAM" id="MobiDB-lite"/>
    </source>
</evidence>
<dbReference type="EMBL" id="JAPTMU010000019">
    <property type="protein sequence ID" value="KAJ4926669.1"/>
    <property type="molecule type" value="Genomic_DNA"/>
</dbReference>
<name>A0AAD6F9H5_9TELE</name>
<dbReference type="Proteomes" id="UP001219934">
    <property type="component" value="Unassembled WGS sequence"/>
</dbReference>
<dbReference type="AlphaFoldDB" id="A0AAD6F9H5"/>
<protein>
    <submittedName>
        <fullName evidence="2">Uncharacterized protein</fullName>
    </submittedName>
</protein>
<accession>A0AAD6F9H5</accession>
<feature type="non-terminal residue" evidence="2">
    <location>
        <position position="74"/>
    </location>
</feature>
<feature type="region of interest" description="Disordered" evidence="1">
    <location>
        <begin position="1"/>
        <end position="21"/>
    </location>
</feature>
<keyword evidence="3" id="KW-1185">Reference proteome</keyword>
<feature type="non-terminal residue" evidence="2">
    <location>
        <position position="1"/>
    </location>
</feature>
<organism evidence="2 3">
    <name type="scientific">Pogonophryne albipinna</name>
    <dbReference type="NCBI Taxonomy" id="1090488"/>
    <lineage>
        <taxon>Eukaryota</taxon>
        <taxon>Metazoa</taxon>
        <taxon>Chordata</taxon>
        <taxon>Craniata</taxon>
        <taxon>Vertebrata</taxon>
        <taxon>Euteleostomi</taxon>
        <taxon>Actinopterygii</taxon>
        <taxon>Neopterygii</taxon>
        <taxon>Teleostei</taxon>
        <taxon>Neoteleostei</taxon>
        <taxon>Acanthomorphata</taxon>
        <taxon>Eupercaria</taxon>
        <taxon>Perciformes</taxon>
        <taxon>Notothenioidei</taxon>
        <taxon>Pogonophryne</taxon>
    </lineage>
</organism>
<proteinExistence type="predicted"/>
<evidence type="ECO:0000313" key="3">
    <source>
        <dbReference type="Proteomes" id="UP001219934"/>
    </source>
</evidence>
<reference evidence="2" key="1">
    <citation type="submission" date="2022-11" db="EMBL/GenBank/DDBJ databases">
        <title>Chromosome-level genome of Pogonophryne albipinna.</title>
        <authorList>
            <person name="Jo E."/>
        </authorList>
    </citation>
    <scope>NUCLEOTIDE SEQUENCE</scope>
    <source>
        <strain evidence="2">SGF0006</strain>
        <tissue evidence="2">Muscle</tissue>
    </source>
</reference>
<evidence type="ECO:0000313" key="2">
    <source>
        <dbReference type="EMBL" id="KAJ4926669.1"/>
    </source>
</evidence>
<comment type="caution">
    <text evidence="2">The sequence shown here is derived from an EMBL/GenBank/DDBJ whole genome shotgun (WGS) entry which is preliminary data.</text>
</comment>
<gene>
    <name evidence="2" type="ORF">JOQ06_014418</name>
</gene>
<sequence length="74" mass="8344">KNGVARRKTKGQEAGGERRSVAAGQDLHCSVFRLVPRLSMNFNAALPHRADPSYISTKKKMNKRCWEVTTAMKR</sequence>